<sequence>SITVSKKTENLLKEREILIGEMETMRQRVKNISCYAEELEQKNNDINQRMTEMQETIGMQMNEISREKGVREKLEIEVQQLQKEIIIKKNELEVKC</sequence>
<gene>
    <name evidence="2" type="ORF">ALC56_00016</name>
</gene>
<feature type="non-terminal residue" evidence="2">
    <location>
        <position position="1"/>
    </location>
</feature>
<reference evidence="2 3" key="1">
    <citation type="submission" date="2016-03" db="EMBL/GenBank/DDBJ databases">
        <title>Trachymyrmex septentrionalis WGS genome.</title>
        <authorList>
            <person name="Nygaard S."/>
            <person name="Hu H."/>
            <person name="Boomsma J."/>
            <person name="Zhang G."/>
        </authorList>
    </citation>
    <scope>NUCLEOTIDE SEQUENCE [LARGE SCALE GENOMIC DNA]</scope>
    <source>
        <strain evidence="2">Tsep2-gDNA-1</strain>
        <tissue evidence="2">Whole body</tissue>
    </source>
</reference>
<proteinExistence type="predicted"/>
<accession>A0A151K3E1</accession>
<dbReference type="EMBL" id="LKEZ01002442">
    <property type="protein sequence ID" value="KYN50640.1"/>
    <property type="molecule type" value="Genomic_DNA"/>
</dbReference>
<protein>
    <submittedName>
        <fullName evidence="2">Uncharacterized protein</fullName>
    </submittedName>
</protein>
<evidence type="ECO:0000313" key="3">
    <source>
        <dbReference type="Proteomes" id="UP000078541"/>
    </source>
</evidence>
<keyword evidence="3" id="KW-1185">Reference proteome</keyword>
<dbReference type="STRING" id="34720.A0A151K3E1"/>
<evidence type="ECO:0000313" key="2">
    <source>
        <dbReference type="EMBL" id="KYN50640.1"/>
    </source>
</evidence>
<dbReference type="AlphaFoldDB" id="A0A151K3E1"/>
<feature type="coiled-coil region" evidence="1">
    <location>
        <begin position="22"/>
        <end position="91"/>
    </location>
</feature>
<keyword evidence="1" id="KW-0175">Coiled coil</keyword>
<evidence type="ECO:0000256" key="1">
    <source>
        <dbReference type="SAM" id="Coils"/>
    </source>
</evidence>
<organism evidence="2 3">
    <name type="scientific">Trachymyrmex septentrionalis</name>
    <dbReference type="NCBI Taxonomy" id="34720"/>
    <lineage>
        <taxon>Eukaryota</taxon>
        <taxon>Metazoa</taxon>
        <taxon>Ecdysozoa</taxon>
        <taxon>Arthropoda</taxon>
        <taxon>Hexapoda</taxon>
        <taxon>Insecta</taxon>
        <taxon>Pterygota</taxon>
        <taxon>Neoptera</taxon>
        <taxon>Endopterygota</taxon>
        <taxon>Hymenoptera</taxon>
        <taxon>Apocrita</taxon>
        <taxon>Aculeata</taxon>
        <taxon>Formicoidea</taxon>
        <taxon>Formicidae</taxon>
        <taxon>Myrmicinae</taxon>
        <taxon>Trachymyrmex</taxon>
    </lineage>
</organism>
<comment type="caution">
    <text evidence="2">The sequence shown here is derived from an EMBL/GenBank/DDBJ whole genome shotgun (WGS) entry which is preliminary data.</text>
</comment>
<name>A0A151K3E1_9HYME</name>
<dbReference type="Proteomes" id="UP000078541">
    <property type="component" value="Unassembled WGS sequence"/>
</dbReference>